<evidence type="ECO:0000313" key="2">
    <source>
        <dbReference type="EMBL" id="GHE61644.1"/>
    </source>
</evidence>
<reference evidence="3" key="1">
    <citation type="journal article" date="2019" name="Int. J. Syst. Evol. Microbiol.">
        <title>The Global Catalogue of Microorganisms (GCM) 10K type strain sequencing project: providing services to taxonomists for standard genome sequencing and annotation.</title>
        <authorList>
            <consortium name="The Broad Institute Genomics Platform"/>
            <consortium name="The Broad Institute Genome Sequencing Center for Infectious Disease"/>
            <person name="Wu L."/>
            <person name="Ma J."/>
        </authorList>
    </citation>
    <scope>NUCLEOTIDE SEQUENCE [LARGE SCALE GENOMIC DNA]</scope>
    <source>
        <strain evidence="3">CGMCC 1.15111</strain>
    </source>
</reference>
<keyword evidence="1" id="KW-0472">Membrane</keyword>
<dbReference type="Proteomes" id="UP000658258">
    <property type="component" value="Unassembled WGS sequence"/>
</dbReference>
<comment type="caution">
    <text evidence="2">The sequence shown here is derived from an EMBL/GenBank/DDBJ whole genome shotgun (WGS) entry which is preliminary data.</text>
</comment>
<evidence type="ECO:0000256" key="1">
    <source>
        <dbReference type="SAM" id="Phobius"/>
    </source>
</evidence>
<name>A0ABQ3I7J4_9BACT</name>
<sequence length="168" mass="19517">MLKRYLISNTDTELIIIKNPARAKVNFYLILLFTIIWYVALIRGHKSTTDSWGFIFYLVPLLLIPQAFKYLTSGFSSSKITFSKNTRTADIYGKKRIKFDDVKKVLVDYPNKYVIDECTLHLVLFNGEKVQIDRSDANFNSEIIQTARSIARVRGVTIEDKHPYEEKL</sequence>
<keyword evidence="1" id="KW-1133">Transmembrane helix</keyword>
<organism evidence="2 3">
    <name type="scientific">Roseivirga thermotolerans</name>
    <dbReference type="NCBI Taxonomy" id="1758176"/>
    <lineage>
        <taxon>Bacteria</taxon>
        <taxon>Pseudomonadati</taxon>
        <taxon>Bacteroidota</taxon>
        <taxon>Cytophagia</taxon>
        <taxon>Cytophagales</taxon>
        <taxon>Roseivirgaceae</taxon>
        <taxon>Roseivirga</taxon>
    </lineage>
</organism>
<evidence type="ECO:0000313" key="3">
    <source>
        <dbReference type="Proteomes" id="UP000658258"/>
    </source>
</evidence>
<accession>A0ABQ3I7J4</accession>
<gene>
    <name evidence="2" type="ORF">GCM10011340_15840</name>
</gene>
<protein>
    <recommendedName>
        <fullName evidence="4">YcxB-like protein domain-containing protein</fullName>
    </recommendedName>
</protein>
<keyword evidence="1" id="KW-0812">Transmembrane</keyword>
<feature type="transmembrane region" description="Helical" evidence="1">
    <location>
        <begin position="25"/>
        <end position="42"/>
    </location>
</feature>
<proteinExistence type="predicted"/>
<dbReference type="RefSeq" id="WP_189629693.1">
    <property type="nucleotide sequence ID" value="NZ_BNAG01000002.1"/>
</dbReference>
<dbReference type="EMBL" id="BNAG01000002">
    <property type="protein sequence ID" value="GHE61644.1"/>
    <property type="molecule type" value="Genomic_DNA"/>
</dbReference>
<keyword evidence="3" id="KW-1185">Reference proteome</keyword>
<feature type="transmembrane region" description="Helical" evidence="1">
    <location>
        <begin position="54"/>
        <end position="72"/>
    </location>
</feature>
<evidence type="ECO:0008006" key="4">
    <source>
        <dbReference type="Google" id="ProtNLM"/>
    </source>
</evidence>